<feature type="domain" description="DUF1858" evidence="1">
    <location>
        <begin position="8"/>
        <end position="56"/>
    </location>
</feature>
<dbReference type="AlphaFoldDB" id="A0A0G0JNP0"/>
<dbReference type="InterPro" id="IPR023883">
    <property type="entry name" value="CHP03980_redox-disulphide"/>
</dbReference>
<name>A0A0G0JNP0_9BACT</name>
<organism evidence="2 3">
    <name type="scientific">Candidatus Shapirobacteria bacterium GW2011_GWE2_38_30</name>
    <dbReference type="NCBI Taxonomy" id="1618490"/>
    <lineage>
        <taxon>Bacteria</taxon>
        <taxon>Candidatus Shapironibacteriota</taxon>
    </lineage>
</organism>
<dbReference type="NCBIfam" id="TIGR03980">
    <property type="entry name" value="prismane_assoc"/>
    <property type="match status" value="1"/>
</dbReference>
<gene>
    <name evidence="2" type="ORF">US90_C0018G0012</name>
</gene>
<dbReference type="EMBL" id="LBUT01000018">
    <property type="protein sequence ID" value="KKQ69168.1"/>
    <property type="molecule type" value="Genomic_DNA"/>
</dbReference>
<dbReference type="InterPro" id="IPR038062">
    <property type="entry name" value="ScdA-like_N_sf"/>
</dbReference>
<reference evidence="2 3" key="1">
    <citation type="journal article" date="2015" name="Nature">
        <title>rRNA introns, odd ribosomes, and small enigmatic genomes across a large radiation of phyla.</title>
        <authorList>
            <person name="Brown C.T."/>
            <person name="Hug L.A."/>
            <person name="Thomas B.C."/>
            <person name="Sharon I."/>
            <person name="Castelle C.J."/>
            <person name="Singh A."/>
            <person name="Wilkins M.J."/>
            <person name="Williams K.H."/>
            <person name="Banfield J.F."/>
        </authorList>
    </citation>
    <scope>NUCLEOTIDE SEQUENCE [LARGE SCALE GENOMIC DNA]</scope>
</reference>
<dbReference type="STRING" id="1618490.US90_C0018G0012"/>
<dbReference type="PANTHER" id="PTHR39341">
    <property type="entry name" value="BSL7085 PROTEIN"/>
    <property type="match status" value="1"/>
</dbReference>
<accession>A0A0G0JNP0</accession>
<dbReference type="Pfam" id="PF08984">
    <property type="entry name" value="DUF1858"/>
    <property type="match status" value="1"/>
</dbReference>
<evidence type="ECO:0000259" key="1">
    <source>
        <dbReference type="Pfam" id="PF08984"/>
    </source>
</evidence>
<dbReference type="SUPFAM" id="SSF140683">
    <property type="entry name" value="SP0561-like"/>
    <property type="match status" value="1"/>
</dbReference>
<protein>
    <recommendedName>
        <fullName evidence="1">DUF1858 domain-containing protein</fullName>
    </recommendedName>
</protein>
<dbReference type="InterPro" id="IPR015077">
    <property type="entry name" value="DUF1858"/>
</dbReference>
<dbReference type="PANTHER" id="PTHR39341:SF1">
    <property type="entry name" value="DUF1858 DOMAIN-CONTAINING PROTEIN"/>
    <property type="match status" value="1"/>
</dbReference>
<sequence length="85" mass="9457">MKKEEKLISKDMVIAELVEKYPDLAMVLVEDYGFHCIGCFASGMETLEQGAMVHGMGKEDIKVMIENLNELLMSEKNSGKSKTGN</sequence>
<evidence type="ECO:0000313" key="3">
    <source>
        <dbReference type="Proteomes" id="UP000034406"/>
    </source>
</evidence>
<dbReference type="Gene3D" id="1.10.3910.10">
    <property type="entry name" value="SP0561-like"/>
    <property type="match status" value="1"/>
</dbReference>
<comment type="caution">
    <text evidence="2">The sequence shown here is derived from an EMBL/GenBank/DDBJ whole genome shotgun (WGS) entry which is preliminary data.</text>
</comment>
<evidence type="ECO:0000313" key="2">
    <source>
        <dbReference type="EMBL" id="KKQ69168.1"/>
    </source>
</evidence>
<proteinExistence type="predicted"/>
<dbReference type="Proteomes" id="UP000034406">
    <property type="component" value="Unassembled WGS sequence"/>
</dbReference>